<gene>
    <name evidence="1" type="ORF">N9R04_07210</name>
</gene>
<reference evidence="1 2" key="1">
    <citation type="journal article" date="2023" name="Int. J. Syst. Evol. Microbiol.">
        <title>Streptococcus sciuri sp. nov., Staphylococcus marylandisciuri sp. nov. and Staphylococcus americanisciuri sp. nov., isolated from faeces of eastern grey squirrel (Sciurus carolinensis).</title>
        <authorList>
            <person name="Volokhov D.V."/>
            <person name="Zagorodnyaya T.A."/>
            <person name="Furtak V.A."/>
            <person name="Nattanmai G."/>
            <person name="Randall L."/>
            <person name="Jose S."/>
            <person name="Gao Y."/>
            <person name="Eisenberg T."/>
            <person name="Delmonte P."/>
            <person name="Blom J."/>
            <person name="Mitchell K.K."/>
        </authorList>
    </citation>
    <scope>NUCLEOTIDE SEQUENCE [LARGE SCALE GENOMIC DNA]</scope>
    <source>
        <strain evidence="1 2">SQ8-PEA</strain>
    </source>
</reference>
<evidence type="ECO:0000313" key="1">
    <source>
        <dbReference type="EMBL" id="MCU5746506.1"/>
    </source>
</evidence>
<proteinExistence type="predicted"/>
<keyword evidence="2" id="KW-1185">Reference proteome</keyword>
<name>A0ABT2QR98_9STAP</name>
<sequence length="102" mass="11688">MKQLLNIKDDLNVANLERKLQVVLDLVCDRMSEDEEAENIFARFNKTDLASHAREFQDFNYIVSSTLKVLVDGIDYTVRKINESIEKALSEQSANLPDNAQQ</sequence>
<organism evidence="1 2">
    <name type="scientific">Staphylococcus marylandisciuri</name>
    <dbReference type="NCBI Taxonomy" id="2981529"/>
    <lineage>
        <taxon>Bacteria</taxon>
        <taxon>Bacillati</taxon>
        <taxon>Bacillota</taxon>
        <taxon>Bacilli</taxon>
        <taxon>Bacillales</taxon>
        <taxon>Staphylococcaceae</taxon>
        <taxon>Staphylococcus</taxon>
    </lineage>
</organism>
<accession>A0ABT2QR98</accession>
<dbReference type="RefSeq" id="WP_262856097.1">
    <property type="nucleotide sequence ID" value="NZ_JAOPKZ010000011.1"/>
</dbReference>
<dbReference type="EMBL" id="JAOPKZ010000011">
    <property type="protein sequence ID" value="MCU5746506.1"/>
    <property type="molecule type" value="Genomic_DNA"/>
</dbReference>
<dbReference type="Proteomes" id="UP001209553">
    <property type="component" value="Unassembled WGS sequence"/>
</dbReference>
<evidence type="ECO:0000313" key="2">
    <source>
        <dbReference type="Proteomes" id="UP001209553"/>
    </source>
</evidence>
<comment type="caution">
    <text evidence="1">The sequence shown here is derived from an EMBL/GenBank/DDBJ whole genome shotgun (WGS) entry which is preliminary data.</text>
</comment>
<protein>
    <submittedName>
        <fullName evidence="1">Uncharacterized protein</fullName>
    </submittedName>
</protein>